<gene>
    <name evidence="8" type="ORF">AU255_10100</name>
</gene>
<dbReference type="Pfam" id="PF00155">
    <property type="entry name" value="Aminotran_1_2"/>
    <property type="match status" value="1"/>
</dbReference>
<dbReference type="InterPro" id="IPR015421">
    <property type="entry name" value="PyrdxlP-dep_Trfase_major"/>
</dbReference>
<dbReference type="GO" id="GO:0006520">
    <property type="term" value="P:amino acid metabolic process"/>
    <property type="evidence" value="ECO:0007669"/>
    <property type="project" value="InterPro"/>
</dbReference>
<feature type="domain" description="Aminotransferase class I/classII large" evidence="7">
    <location>
        <begin position="31"/>
        <end position="379"/>
    </location>
</feature>
<dbReference type="STRING" id="1420851.AU255_10100"/>
<dbReference type="RefSeq" id="WP_080522770.1">
    <property type="nucleotide sequence ID" value="NZ_LPUF01000001.1"/>
</dbReference>
<dbReference type="InterPro" id="IPR004838">
    <property type="entry name" value="NHTrfase_class1_PyrdxlP-BS"/>
</dbReference>
<dbReference type="SUPFAM" id="SSF53383">
    <property type="entry name" value="PLP-dependent transferases"/>
    <property type="match status" value="1"/>
</dbReference>
<keyword evidence="3 6" id="KW-0032">Aminotransferase</keyword>
<evidence type="ECO:0000256" key="5">
    <source>
        <dbReference type="ARBA" id="ARBA00022898"/>
    </source>
</evidence>
<dbReference type="GO" id="GO:0008483">
    <property type="term" value="F:transaminase activity"/>
    <property type="evidence" value="ECO:0007669"/>
    <property type="project" value="UniProtKB-KW"/>
</dbReference>
<comment type="cofactor">
    <cofactor evidence="1 6">
        <name>pyridoxal 5'-phosphate</name>
        <dbReference type="ChEBI" id="CHEBI:597326"/>
    </cofactor>
</comment>
<dbReference type="OrthoDB" id="9803354at2"/>
<evidence type="ECO:0000256" key="2">
    <source>
        <dbReference type="ARBA" id="ARBA00007441"/>
    </source>
</evidence>
<dbReference type="InterPro" id="IPR015424">
    <property type="entry name" value="PyrdxlP-dep_Trfase"/>
</dbReference>
<dbReference type="GO" id="GO:0030170">
    <property type="term" value="F:pyridoxal phosphate binding"/>
    <property type="evidence" value="ECO:0007669"/>
    <property type="project" value="InterPro"/>
</dbReference>
<dbReference type="InterPro" id="IPR050596">
    <property type="entry name" value="AspAT/PAT-like"/>
</dbReference>
<evidence type="ECO:0000259" key="7">
    <source>
        <dbReference type="Pfam" id="PF00155"/>
    </source>
</evidence>
<dbReference type="EC" id="2.6.1.-" evidence="6"/>
<dbReference type="Gene3D" id="3.40.640.10">
    <property type="entry name" value="Type I PLP-dependent aspartate aminotransferase-like (Major domain)"/>
    <property type="match status" value="1"/>
</dbReference>
<dbReference type="EMBL" id="LPUF01000001">
    <property type="protein sequence ID" value="OQK18164.1"/>
    <property type="molecule type" value="Genomic_DNA"/>
</dbReference>
<sequence length="389" mass="43700">MQVASRMEAITPFYVMELLARAKQLEAQGRDIIHMEIGEPDFTTPQPIIDAGVAYIKAGHVKYTPAAGLPELRQKIADYYWQRYRVTVPIQRIFITPGATGAFLLALGVSLNSGDEVLLSDPCYPCNENFIHLFDAKVKHVPVYADTAYQLSADLLQQHWQALTRAILIASPSNPTGTIIQAAELEKCIHFVNTRQGLLYSDEIYHGLEYEPGVTSALAFSDQVFVINSFSKYFGMTGWRVGWLIVPEAYSPATEKLAQNIFISTCSQSQYAALAAFDEQTLAELEKRRQDFSLKRDFLYAHLLRLGFNIPVKPAGAFYIYADCSQFSNDSQQFAQQLLETEGLAVTPGKDFGYNEHEKYLRFAYTGSMENISAGMQRLERFISSKQTS</sequence>
<proteinExistence type="inferred from homology"/>
<evidence type="ECO:0000313" key="8">
    <source>
        <dbReference type="EMBL" id="OQK18164.1"/>
    </source>
</evidence>
<dbReference type="InterPro" id="IPR004839">
    <property type="entry name" value="Aminotransferase_I/II_large"/>
</dbReference>
<dbReference type="PROSITE" id="PS00105">
    <property type="entry name" value="AA_TRANSFER_CLASS_1"/>
    <property type="match status" value="1"/>
</dbReference>
<evidence type="ECO:0000256" key="4">
    <source>
        <dbReference type="ARBA" id="ARBA00022679"/>
    </source>
</evidence>
<dbReference type="Proteomes" id="UP000191980">
    <property type="component" value="Unassembled WGS sequence"/>
</dbReference>
<dbReference type="CDD" id="cd00609">
    <property type="entry name" value="AAT_like"/>
    <property type="match status" value="1"/>
</dbReference>
<dbReference type="PANTHER" id="PTHR46383">
    <property type="entry name" value="ASPARTATE AMINOTRANSFERASE"/>
    <property type="match status" value="1"/>
</dbReference>
<protein>
    <recommendedName>
        <fullName evidence="6">Aminotransferase</fullName>
        <ecNumber evidence="6">2.6.1.-</ecNumber>
    </recommendedName>
</protein>
<evidence type="ECO:0000256" key="6">
    <source>
        <dbReference type="RuleBase" id="RU000481"/>
    </source>
</evidence>
<reference evidence="8 9" key="1">
    <citation type="submission" date="2015-12" db="EMBL/GenBank/DDBJ databases">
        <authorList>
            <person name="Shamseldin A."/>
            <person name="Moawad H."/>
            <person name="Abd El-Rahim W.M."/>
            <person name="Sadowsky M.J."/>
        </authorList>
    </citation>
    <scope>NUCLEOTIDE SEQUENCE [LARGE SCALE GENOMIC DNA]</scope>
    <source>
        <strain evidence="8 9">WF1</strain>
    </source>
</reference>
<keyword evidence="5" id="KW-0663">Pyridoxal phosphate</keyword>
<evidence type="ECO:0000256" key="3">
    <source>
        <dbReference type="ARBA" id="ARBA00022576"/>
    </source>
</evidence>
<evidence type="ECO:0000313" key="9">
    <source>
        <dbReference type="Proteomes" id="UP000191980"/>
    </source>
</evidence>
<comment type="similarity">
    <text evidence="2 6">Belongs to the class-I pyridoxal-phosphate-dependent aminotransferase family.</text>
</comment>
<dbReference type="AlphaFoldDB" id="A0A1V8M972"/>
<name>A0A1V8M972_9GAMM</name>
<keyword evidence="9" id="KW-1185">Reference proteome</keyword>
<evidence type="ECO:0000256" key="1">
    <source>
        <dbReference type="ARBA" id="ARBA00001933"/>
    </source>
</evidence>
<organism evidence="8 9">
    <name type="scientific">Methyloprofundus sedimenti</name>
    <dbReference type="NCBI Taxonomy" id="1420851"/>
    <lineage>
        <taxon>Bacteria</taxon>
        <taxon>Pseudomonadati</taxon>
        <taxon>Pseudomonadota</taxon>
        <taxon>Gammaproteobacteria</taxon>
        <taxon>Methylococcales</taxon>
        <taxon>Methylococcaceae</taxon>
        <taxon>Methyloprofundus</taxon>
    </lineage>
</organism>
<accession>A0A1V8M972</accession>
<comment type="caution">
    <text evidence="8">The sequence shown here is derived from an EMBL/GenBank/DDBJ whole genome shotgun (WGS) entry which is preliminary data.</text>
</comment>
<dbReference type="PANTHER" id="PTHR46383:SF2">
    <property type="entry name" value="AMINOTRANSFERASE"/>
    <property type="match status" value="1"/>
</dbReference>
<keyword evidence="4 6" id="KW-0808">Transferase</keyword>